<sequence>EINQEIFRVPREKKKSEASSSKQNIEQKKLKIKQEVLISDSDETDSDYAEFLKTYDPSEEYSDSSNDDKESLKTKESKKEDPESPESELDSK</sequence>
<dbReference type="Proteomes" id="UP000265520">
    <property type="component" value="Unassembled WGS sequence"/>
</dbReference>
<evidence type="ECO:0000256" key="1">
    <source>
        <dbReference type="SAM" id="MobiDB-lite"/>
    </source>
</evidence>
<feature type="compositionally biased region" description="Acidic residues" evidence="1">
    <location>
        <begin position="83"/>
        <end position="92"/>
    </location>
</feature>
<feature type="non-terminal residue" evidence="2">
    <location>
        <position position="1"/>
    </location>
</feature>
<organism evidence="2 3">
    <name type="scientific">Trifolium medium</name>
    <dbReference type="NCBI Taxonomy" id="97028"/>
    <lineage>
        <taxon>Eukaryota</taxon>
        <taxon>Viridiplantae</taxon>
        <taxon>Streptophyta</taxon>
        <taxon>Embryophyta</taxon>
        <taxon>Tracheophyta</taxon>
        <taxon>Spermatophyta</taxon>
        <taxon>Magnoliopsida</taxon>
        <taxon>eudicotyledons</taxon>
        <taxon>Gunneridae</taxon>
        <taxon>Pentapetalae</taxon>
        <taxon>rosids</taxon>
        <taxon>fabids</taxon>
        <taxon>Fabales</taxon>
        <taxon>Fabaceae</taxon>
        <taxon>Papilionoideae</taxon>
        <taxon>50 kb inversion clade</taxon>
        <taxon>NPAAA clade</taxon>
        <taxon>Hologalegina</taxon>
        <taxon>IRL clade</taxon>
        <taxon>Trifolieae</taxon>
        <taxon>Trifolium</taxon>
    </lineage>
</organism>
<evidence type="ECO:0000313" key="2">
    <source>
        <dbReference type="EMBL" id="MCH92353.1"/>
    </source>
</evidence>
<dbReference type="AlphaFoldDB" id="A0A392MYF6"/>
<dbReference type="EMBL" id="LXQA010022509">
    <property type="protein sequence ID" value="MCH92353.1"/>
    <property type="molecule type" value="Genomic_DNA"/>
</dbReference>
<name>A0A392MYF6_9FABA</name>
<keyword evidence="3" id="KW-1185">Reference proteome</keyword>
<accession>A0A392MYF6</accession>
<feature type="compositionally biased region" description="Basic and acidic residues" evidence="1">
    <location>
        <begin position="8"/>
        <end position="17"/>
    </location>
</feature>
<gene>
    <name evidence="2" type="ORF">A2U01_0013291</name>
</gene>
<evidence type="ECO:0000313" key="3">
    <source>
        <dbReference type="Proteomes" id="UP000265520"/>
    </source>
</evidence>
<feature type="region of interest" description="Disordered" evidence="1">
    <location>
        <begin position="53"/>
        <end position="92"/>
    </location>
</feature>
<comment type="caution">
    <text evidence="2">The sequence shown here is derived from an EMBL/GenBank/DDBJ whole genome shotgun (WGS) entry which is preliminary data.</text>
</comment>
<protein>
    <submittedName>
        <fullName evidence="2">Uncharacterized protein</fullName>
    </submittedName>
</protein>
<feature type="region of interest" description="Disordered" evidence="1">
    <location>
        <begin position="1"/>
        <end position="28"/>
    </location>
</feature>
<feature type="compositionally biased region" description="Basic and acidic residues" evidence="1">
    <location>
        <begin position="66"/>
        <end position="82"/>
    </location>
</feature>
<reference evidence="2 3" key="1">
    <citation type="journal article" date="2018" name="Front. Plant Sci.">
        <title>Red Clover (Trifolium pratense) and Zigzag Clover (T. medium) - A Picture of Genomic Similarities and Differences.</title>
        <authorList>
            <person name="Dluhosova J."/>
            <person name="Istvanek J."/>
            <person name="Nedelnik J."/>
            <person name="Repkova J."/>
        </authorList>
    </citation>
    <scope>NUCLEOTIDE SEQUENCE [LARGE SCALE GENOMIC DNA]</scope>
    <source>
        <strain evidence="3">cv. 10/8</strain>
        <tissue evidence="2">Leaf</tissue>
    </source>
</reference>
<proteinExistence type="predicted"/>